<reference evidence="2" key="1">
    <citation type="submission" date="2022-08" db="EMBL/GenBank/DDBJ databases">
        <authorList>
            <person name="Kallberg Y."/>
            <person name="Tangrot J."/>
            <person name="Rosling A."/>
        </authorList>
    </citation>
    <scope>NUCLEOTIDE SEQUENCE</scope>
    <source>
        <strain evidence="2">Wild A</strain>
    </source>
</reference>
<feature type="non-terminal residue" evidence="2">
    <location>
        <position position="332"/>
    </location>
</feature>
<name>A0A9W4WX36_9GLOM</name>
<organism evidence="2 3">
    <name type="scientific">Funneliformis geosporum</name>
    <dbReference type="NCBI Taxonomy" id="1117311"/>
    <lineage>
        <taxon>Eukaryota</taxon>
        <taxon>Fungi</taxon>
        <taxon>Fungi incertae sedis</taxon>
        <taxon>Mucoromycota</taxon>
        <taxon>Glomeromycotina</taxon>
        <taxon>Glomeromycetes</taxon>
        <taxon>Glomerales</taxon>
        <taxon>Glomeraceae</taxon>
        <taxon>Funneliformis</taxon>
    </lineage>
</organism>
<keyword evidence="3" id="KW-1185">Reference proteome</keyword>
<dbReference type="OrthoDB" id="2408826at2759"/>
<proteinExistence type="predicted"/>
<sequence>SGQMSVTNFGYPDYWDRDPNTWGNVNDWDIYWIEQPHSVTVNKQNSHSALAEELRVLKRIYDSTEPAYIIACDLQNKESTIFFGFADLMVPTYSIANPATELSVASCELPSHPILQECISKLNYLFQMENMQNNEVWMKKDQIISLKLESDLIDLELEIDRARFQVAQQGLQECADAEFDTMERERKKIRTEDQNNVQVSPLCAVTTPSFQLSQAQPQTSENKIRTISTANETEVKSTCNEESSSSPNQELEDTETIPPIIVNEDGDIMTDTKMMRDTYLRIRRDLCDHTSQKDWYIEDYNVSDGFRKYQISNIDKLVVGETFNFSSDREAI</sequence>
<gene>
    <name evidence="2" type="ORF">FWILDA_LOCUS15888</name>
</gene>
<feature type="non-terminal residue" evidence="2">
    <location>
        <position position="1"/>
    </location>
</feature>
<evidence type="ECO:0000313" key="2">
    <source>
        <dbReference type="EMBL" id="CAI2193062.1"/>
    </source>
</evidence>
<feature type="region of interest" description="Disordered" evidence="1">
    <location>
        <begin position="211"/>
        <end position="253"/>
    </location>
</feature>
<feature type="compositionally biased region" description="Polar residues" evidence="1">
    <location>
        <begin position="211"/>
        <end position="249"/>
    </location>
</feature>
<evidence type="ECO:0000313" key="3">
    <source>
        <dbReference type="Proteomes" id="UP001153678"/>
    </source>
</evidence>
<accession>A0A9W4WX36</accession>
<dbReference type="Proteomes" id="UP001153678">
    <property type="component" value="Unassembled WGS sequence"/>
</dbReference>
<dbReference type="AlphaFoldDB" id="A0A9W4WX36"/>
<evidence type="ECO:0000256" key="1">
    <source>
        <dbReference type="SAM" id="MobiDB-lite"/>
    </source>
</evidence>
<comment type="caution">
    <text evidence="2">The sequence shown here is derived from an EMBL/GenBank/DDBJ whole genome shotgun (WGS) entry which is preliminary data.</text>
</comment>
<protein>
    <submittedName>
        <fullName evidence="2">813_t:CDS:1</fullName>
    </submittedName>
</protein>
<dbReference type="EMBL" id="CAMKVN010009019">
    <property type="protein sequence ID" value="CAI2193062.1"/>
    <property type="molecule type" value="Genomic_DNA"/>
</dbReference>